<dbReference type="EMBL" id="CP027657">
    <property type="protein sequence ID" value="AVO53415.1"/>
    <property type="molecule type" value="Genomic_DNA"/>
</dbReference>
<evidence type="ECO:0000256" key="1">
    <source>
        <dbReference type="SAM" id="SignalP"/>
    </source>
</evidence>
<reference evidence="2 3" key="1">
    <citation type="submission" date="2018-03" db="EMBL/GenBank/DDBJ databases">
        <title>Complete genome sequence and methylome analysis of Pseudomonas mendocina NEB 698.</title>
        <authorList>
            <person name="Morgan R.D."/>
        </authorList>
    </citation>
    <scope>NUCLEOTIDE SEQUENCE [LARGE SCALE GENOMIC DNA]</scope>
    <source>
        <strain evidence="2 3">NEB698</strain>
    </source>
</reference>
<feature type="chain" id="PRO_5015320386" evidence="1">
    <location>
        <begin position="22"/>
        <end position="228"/>
    </location>
</feature>
<dbReference type="OrthoDB" id="6997229at2"/>
<feature type="signal peptide" evidence="1">
    <location>
        <begin position="1"/>
        <end position="21"/>
    </location>
</feature>
<organism evidence="2 3">
    <name type="scientific">Ectopseudomonas mendocina</name>
    <name type="common">Pseudomonas mendocina</name>
    <dbReference type="NCBI Taxonomy" id="300"/>
    <lineage>
        <taxon>Bacteria</taxon>
        <taxon>Pseudomonadati</taxon>
        <taxon>Pseudomonadota</taxon>
        <taxon>Gammaproteobacteria</taxon>
        <taxon>Pseudomonadales</taxon>
        <taxon>Pseudomonadaceae</taxon>
        <taxon>Ectopseudomonas</taxon>
    </lineage>
</organism>
<accession>A0A2R3QNQ9</accession>
<dbReference type="RefSeq" id="WP_106738208.1">
    <property type="nucleotide sequence ID" value="NZ_CP027657.1"/>
</dbReference>
<sequence length="228" mass="25037">MNVRVLLAALLCMAIGGCGEAAGGLAEQAQLQVLRVEAERLHDDGQSEQAIAKFEKLVASPAASDAQKAYALRYISLGYYELGDYPRSGEYAAKAAAFYPEGSYDYLVNMADAELMLGKVPEAVVRLEQAIALAPRNLAANNVLGLVYLGDNGEQYVDYRKALIYNQAAYEIEPGRITEIVLVRNLLALQEYEQARTHLLDLNQRYADDEHVQHLLAQAEAGLAQMQE</sequence>
<keyword evidence="1" id="KW-0732">Signal</keyword>
<gene>
    <name evidence="2" type="ORF">C7A17_11770</name>
</gene>
<proteinExistence type="predicted"/>
<dbReference type="Proteomes" id="UP000238327">
    <property type="component" value="Chromosome"/>
</dbReference>
<dbReference type="SUPFAM" id="SSF48452">
    <property type="entry name" value="TPR-like"/>
    <property type="match status" value="2"/>
</dbReference>
<name>A0A2R3QNQ9_ECTME</name>
<evidence type="ECO:0000313" key="2">
    <source>
        <dbReference type="EMBL" id="AVO53415.1"/>
    </source>
</evidence>
<dbReference type="InterPro" id="IPR011990">
    <property type="entry name" value="TPR-like_helical_dom_sf"/>
</dbReference>
<dbReference type="PROSITE" id="PS51257">
    <property type="entry name" value="PROKAR_LIPOPROTEIN"/>
    <property type="match status" value="1"/>
</dbReference>
<evidence type="ECO:0000313" key="3">
    <source>
        <dbReference type="Proteomes" id="UP000238327"/>
    </source>
</evidence>
<protein>
    <submittedName>
        <fullName evidence="2">Uncharacterized protein</fullName>
    </submittedName>
</protein>
<dbReference type="Gene3D" id="1.25.40.10">
    <property type="entry name" value="Tetratricopeptide repeat domain"/>
    <property type="match status" value="2"/>
</dbReference>
<dbReference type="AlphaFoldDB" id="A0A2R3QNQ9"/>